<organism evidence="5 6">
    <name type="scientific">Blastococcus saxobsidens</name>
    <dbReference type="NCBI Taxonomy" id="138336"/>
    <lineage>
        <taxon>Bacteria</taxon>
        <taxon>Bacillati</taxon>
        <taxon>Actinomycetota</taxon>
        <taxon>Actinomycetes</taxon>
        <taxon>Geodermatophilales</taxon>
        <taxon>Geodermatophilaceae</taxon>
        <taxon>Blastococcus</taxon>
    </lineage>
</organism>
<dbReference type="PANTHER" id="PTHR22893:SF91">
    <property type="entry name" value="NADPH DEHYDROGENASE 2-RELATED"/>
    <property type="match status" value="1"/>
</dbReference>
<feature type="domain" description="NADH:flavin oxidoreductase/NADH oxidase N-terminal" evidence="4">
    <location>
        <begin position="12"/>
        <end position="337"/>
    </location>
</feature>
<evidence type="ECO:0000256" key="2">
    <source>
        <dbReference type="ARBA" id="ARBA00005979"/>
    </source>
</evidence>
<evidence type="ECO:0000259" key="4">
    <source>
        <dbReference type="Pfam" id="PF00724"/>
    </source>
</evidence>
<dbReference type="EMBL" id="JAAGWG010000016">
    <property type="protein sequence ID" value="NEK86486.1"/>
    <property type="molecule type" value="Genomic_DNA"/>
</dbReference>
<dbReference type="Gene3D" id="3.20.20.70">
    <property type="entry name" value="Aldolase class I"/>
    <property type="match status" value="1"/>
</dbReference>
<dbReference type="FunFam" id="3.20.20.70:FF:000059">
    <property type="entry name" value="N-ethylmaleimide reductase, FMN-linked"/>
    <property type="match status" value="1"/>
</dbReference>
<keyword evidence="3" id="KW-0560">Oxidoreductase</keyword>
<gene>
    <name evidence="5" type="ORF">GCU60_12090</name>
</gene>
<dbReference type="Proteomes" id="UP000479241">
    <property type="component" value="Unassembled WGS sequence"/>
</dbReference>
<reference evidence="5 6" key="1">
    <citation type="submission" date="2019-12" db="EMBL/GenBank/DDBJ databases">
        <title>the WGS of Blastococcus saxobsidens 67B17.</title>
        <authorList>
            <person name="Jiang Z."/>
        </authorList>
    </citation>
    <scope>NUCLEOTIDE SEQUENCE [LARGE SCALE GENOMIC DNA]</scope>
    <source>
        <strain evidence="5 6">67B17</strain>
    </source>
</reference>
<evidence type="ECO:0000313" key="6">
    <source>
        <dbReference type="Proteomes" id="UP000479241"/>
    </source>
</evidence>
<evidence type="ECO:0000256" key="1">
    <source>
        <dbReference type="ARBA" id="ARBA00001917"/>
    </source>
</evidence>
<dbReference type="RefSeq" id="WP_163205514.1">
    <property type="nucleotide sequence ID" value="NZ_JAAGWG010000016.1"/>
</dbReference>
<comment type="similarity">
    <text evidence="2">Belongs to the NADH:flavin oxidoreductase/NADH oxidase family.</text>
</comment>
<evidence type="ECO:0000256" key="3">
    <source>
        <dbReference type="ARBA" id="ARBA00023002"/>
    </source>
</evidence>
<dbReference type="GO" id="GO:0005829">
    <property type="term" value="C:cytosol"/>
    <property type="evidence" value="ECO:0007669"/>
    <property type="project" value="UniProtKB-ARBA"/>
</dbReference>
<comment type="caution">
    <text evidence="5">The sequence shown here is derived from an EMBL/GenBank/DDBJ whole genome shotgun (WGS) entry which is preliminary data.</text>
</comment>
<dbReference type="PANTHER" id="PTHR22893">
    <property type="entry name" value="NADH OXIDOREDUCTASE-RELATED"/>
    <property type="match status" value="1"/>
</dbReference>
<dbReference type="GO" id="GO:0016628">
    <property type="term" value="F:oxidoreductase activity, acting on the CH-CH group of donors, NAD or NADP as acceptor"/>
    <property type="evidence" value="ECO:0007669"/>
    <property type="project" value="UniProtKB-ARBA"/>
</dbReference>
<dbReference type="InterPro" id="IPR001155">
    <property type="entry name" value="OxRdtase_FMN_N"/>
</dbReference>
<dbReference type="InterPro" id="IPR045247">
    <property type="entry name" value="Oye-like"/>
</dbReference>
<sequence>MTTTSTPHHPALWSPAKLGSIALPHRLAMAPMTRSRATADGRVTELTAAYYAQRATMAMLITEGTQPSEDGQGYLATPGVHTAEQAASWRTVADAVHAAGSTLVIQLMHVGRVSHPSNTPHGRQPVAPSAVAAQAQMFTASGPQPMAVPREMTPADLAQTVADFRRAARLAVEAGADGVELHGANGYLLHQFLSSNANRRTDAYGASVEGRIRFPVEVAAAVADEIGADRVGFRIAPGNPLNDIAEDDVAAVYPALVEALAPLGLAYLHVVQGDDEPLLRAVRDLWPGGLVVNRAGADLARRVQDVEDGLADVVTVGALALANPDLVERVRSGAPLNDPDAATFYGGDEHGYTDYPPLSA</sequence>
<dbReference type="CDD" id="cd02933">
    <property type="entry name" value="OYE_like_FMN"/>
    <property type="match status" value="1"/>
</dbReference>
<dbReference type="SUPFAM" id="SSF51395">
    <property type="entry name" value="FMN-linked oxidoreductases"/>
    <property type="match status" value="1"/>
</dbReference>
<name>A0A6L9W301_9ACTN</name>
<dbReference type="GO" id="GO:0010181">
    <property type="term" value="F:FMN binding"/>
    <property type="evidence" value="ECO:0007669"/>
    <property type="project" value="InterPro"/>
</dbReference>
<dbReference type="AlphaFoldDB" id="A0A6L9W301"/>
<dbReference type="InterPro" id="IPR013785">
    <property type="entry name" value="Aldolase_TIM"/>
</dbReference>
<comment type="cofactor">
    <cofactor evidence="1">
        <name>FMN</name>
        <dbReference type="ChEBI" id="CHEBI:58210"/>
    </cofactor>
</comment>
<proteinExistence type="inferred from homology"/>
<accession>A0A6L9W301</accession>
<dbReference type="Pfam" id="PF00724">
    <property type="entry name" value="Oxidored_FMN"/>
    <property type="match status" value="1"/>
</dbReference>
<protein>
    <submittedName>
        <fullName evidence="5">Alkene reductase</fullName>
    </submittedName>
</protein>
<evidence type="ECO:0000313" key="5">
    <source>
        <dbReference type="EMBL" id="NEK86486.1"/>
    </source>
</evidence>